<name>A0A1S6IW92_9FIRM</name>
<evidence type="ECO:0000313" key="2">
    <source>
        <dbReference type="EMBL" id="AQS59035.1"/>
    </source>
</evidence>
<dbReference type="Proteomes" id="UP000189464">
    <property type="component" value="Chromosome"/>
</dbReference>
<dbReference type="KEGG" id="dfg:B0537_08045"/>
<evidence type="ECO:0000256" key="1">
    <source>
        <dbReference type="SAM" id="SignalP"/>
    </source>
</evidence>
<feature type="chain" id="PRO_5012797430" description="NTF2-like N-terminal transpeptidase domain-containing protein" evidence="1">
    <location>
        <begin position="24"/>
        <end position="198"/>
    </location>
</feature>
<proteinExistence type="predicted"/>
<dbReference type="AlphaFoldDB" id="A0A1S6IW92"/>
<keyword evidence="3" id="KW-1185">Reference proteome</keyword>
<dbReference type="RefSeq" id="WP_077714086.1">
    <property type="nucleotide sequence ID" value="NZ_CP019698.1"/>
</dbReference>
<sequence>MKKALTFLLTALFVMSLSALVYANEEKSAEQVVAWENIDAIKSAEQSVYDFFTAVEKKDYDTLQRVSIDKWMSEDVRRRTIELQHEHGMIPEKVTIIASEKQGSDRVKVKVKYVMAGEERIITYPVVLVNNLWIVNVGEAEVPSVVVVETGIIRVPDNSKTGVTDTTLYPDALDLSVRYILPCLMLNAVKVIEEQMSL</sequence>
<gene>
    <name evidence="2" type="ORF">B0537_08045</name>
</gene>
<dbReference type="EMBL" id="CP019698">
    <property type="protein sequence ID" value="AQS59035.1"/>
    <property type="molecule type" value="Genomic_DNA"/>
</dbReference>
<evidence type="ECO:0008006" key="4">
    <source>
        <dbReference type="Google" id="ProtNLM"/>
    </source>
</evidence>
<feature type="signal peptide" evidence="1">
    <location>
        <begin position="1"/>
        <end position="23"/>
    </location>
</feature>
<evidence type="ECO:0000313" key="3">
    <source>
        <dbReference type="Proteomes" id="UP000189464"/>
    </source>
</evidence>
<protein>
    <recommendedName>
        <fullName evidence="4">NTF2-like N-terminal transpeptidase domain-containing protein</fullName>
    </recommendedName>
</protein>
<accession>A0A1S6IW92</accession>
<dbReference type="OrthoDB" id="9788468at2"/>
<organism evidence="2 3">
    <name type="scientific">Desulforamulus ferrireducens</name>
    <dbReference type="NCBI Taxonomy" id="1833852"/>
    <lineage>
        <taxon>Bacteria</taxon>
        <taxon>Bacillati</taxon>
        <taxon>Bacillota</taxon>
        <taxon>Clostridia</taxon>
        <taxon>Eubacteriales</taxon>
        <taxon>Peptococcaceae</taxon>
        <taxon>Desulforamulus</taxon>
    </lineage>
</organism>
<keyword evidence="1" id="KW-0732">Signal</keyword>
<reference evidence="2 3" key="1">
    <citation type="journal article" date="2016" name="Int. J. Syst. Evol. Microbiol.">
        <title>Desulfotomaculum ferrireducens sp. nov., a moderately thermophilic sulfate-reducing and dissimilatory Fe(III)-reducing bacterium isolated from compost.</title>
        <authorList>
            <person name="Yang G."/>
            <person name="Guo J."/>
            <person name="Zhuang L."/>
            <person name="Yuan Y."/>
            <person name="Zhou S."/>
        </authorList>
    </citation>
    <scope>NUCLEOTIDE SEQUENCE [LARGE SCALE GENOMIC DNA]</scope>
    <source>
        <strain evidence="2 3">GSS09</strain>
    </source>
</reference>
<dbReference type="STRING" id="1833852.B0537_08045"/>